<dbReference type="Proteomes" id="UP000199334">
    <property type="component" value="Unassembled WGS sequence"/>
</dbReference>
<evidence type="ECO:0008006" key="4">
    <source>
        <dbReference type="Google" id="ProtNLM"/>
    </source>
</evidence>
<keyword evidence="1" id="KW-0472">Membrane</keyword>
<feature type="transmembrane region" description="Helical" evidence="1">
    <location>
        <begin position="32"/>
        <end position="53"/>
    </location>
</feature>
<dbReference type="STRING" id="237069.SAMN05216498_1885"/>
<evidence type="ECO:0000313" key="3">
    <source>
        <dbReference type="Proteomes" id="UP000199334"/>
    </source>
</evidence>
<keyword evidence="1" id="KW-1133">Transmembrane helix</keyword>
<dbReference type="RefSeq" id="WP_093856340.1">
    <property type="nucleotide sequence ID" value="NZ_BJVZ01000006.1"/>
</dbReference>
<proteinExistence type="predicted"/>
<evidence type="ECO:0000313" key="2">
    <source>
        <dbReference type="EMBL" id="SDN26140.1"/>
    </source>
</evidence>
<evidence type="ECO:0000256" key="1">
    <source>
        <dbReference type="SAM" id="Phobius"/>
    </source>
</evidence>
<sequence length="59" mass="6586">MRIIWTLFWSFVLSLMVVYVLASMTGDEFSFTFSIVLTAIFTIATVTLGEGVIKDDSSN</sequence>
<protein>
    <recommendedName>
        <fullName evidence="4">DUF2929 family protein</fullName>
    </recommendedName>
</protein>
<organism evidence="2 3">
    <name type="scientific">Tenuibacillus multivorans</name>
    <dbReference type="NCBI Taxonomy" id="237069"/>
    <lineage>
        <taxon>Bacteria</taxon>
        <taxon>Bacillati</taxon>
        <taxon>Bacillota</taxon>
        <taxon>Bacilli</taxon>
        <taxon>Bacillales</taxon>
        <taxon>Bacillaceae</taxon>
        <taxon>Tenuibacillus</taxon>
    </lineage>
</organism>
<dbReference type="Pfam" id="PF11151">
    <property type="entry name" value="DUF2929"/>
    <property type="match status" value="1"/>
</dbReference>
<keyword evidence="1" id="KW-0812">Transmembrane</keyword>
<name>A0A1G9ZXS8_9BACI</name>
<dbReference type="EMBL" id="FNIG01000003">
    <property type="protein sequence ID" value="SDN26140.1"/>
    <property type="molecule type" value="Genomic_DNA"/>
</dbReference>
<gene>
    <name evidence="2" type="ORF">SAMN05216498_1885</name>
</gene>
<dbReference type="AlphaFoldDB" id="A0A1G9ZXS8"/>
<accession>A0A1G9ZXS8</accession>
<reference evidence="2 3" key="1">
    <citation type="submission" date="2016-10" db="EMBL/GenBank/DDBJ databases">
        <authorList>
            <person name="de Groot N.N."/>
        </authorList>
    </citation>
    <scope>NUCLEOTIDE SEQUENCE [LARGE SCALE GENOMIC DNA]</scope>
    <source>
        <strain evidence="2 3">CGMCC 1.3442</strain>
    </source>
</reference>
<dbReference type="OrthoDB" id="2440739at2"/>
<dbReference type="InterPro" id="IPR021324">
    <property type="entry name" value="DUF2929"/>
</dbReference>
<keyword evidence="3" id="KW-1185">Reference proteome</keyword>